<feature type="region of interest" description="Disordered" evidence="1">
    <location>
        <begin position="49"/>
        <end position="78"/>
    </location>
</feature>
<reference evidence="2" key="1">
    <citation type="submission" date="2015-04" db="EMBL/GenBank/DDBJ databases">
        <title>The genome sequence of the plant pathogenic Rhizarian Plasmodiophora brassicae reveals insights in its biotrophic life cycle and the origin of chitin synthesis.</title>
        <authorList>
            <person name="Schwelm A."/>
            <person name="Fogelqvist J."/>
            <person name="Knaust A."/>
            <person name="Julke S."/>
            <person name="Lilja T."/>
            <person name="Dhandapani V."/>
            <person name="Bonilla-Rosso G."/>
            <person name="Karlsson M."/>
            <person name="Shevchenko A."/>
            <person name="Choi S.R."/>
            <person name="Kim H.G."/>
            <person name="Park J.Y."/>
            <person name="Lim Y.P."/>
            <person name="Ludwig-Muller J."/>
            <person name="Dixelius C."/>
        </authorList>
    </citation>
    <scope>NUCLEOTIDE SEQUENCE</scope>
    <source>
        <tissue evidence="2">Potato root galls</tissue>
    </source>
</reference>
<accession>A0A0H5RFF4</accession>
<feature type="compositionally biased region" description="Polar residues" evidence="1">
    <location>
        <begin position="53"/>
        <end position="78"/>
    </location>
</feature>
<proteinExistence type="predicted"/>
<name>A0A0H5RFF4_9EUKA</name>
<sequence length="455" mass="51472">MSRKQKPMRQNFSSYYLQKPNNSTRYICSLRSLAIKILVITPTDYLNNERSHGNAKSSNLQRPIQQPSTPATHNSTISTGIPAATMERYGNRKPPERGCLFCGVDHWLQVCTNCTPAERKAAFEKLNNRPAQTKRLIATSDYCDSNQVLLENRVSLPFELDDDSYKTTISRRMLKEITDKGPVLVESLNPPLKCKLATTQNFATIRQVAHLDLTLITKAGTARFRSVSCNVTDEDMETVLIGKSELRKLGIDPEALLEELLSSATDNDILVPLSELTSMNAQEVPQSKRLLASEQDYPEPGFDYDIPIGNDDDRNTKKAIDDMVNRAISSGIPCTTKPDQLKLVSSFDVWRTSLGNDPPAKVTPQRLHRKVDAKHFRCKLRRYPIPYQTFLHEHTQALEKENYVYRNPRSRYASAALVIPKPGYRMTVDTVEINKSIEPIRMADAAYRHCPRISS</sequence>
<dbReference type="InterPro" id="IPR043502">
    <property type="entry name" value="DNA/RNA_pol_sf"/>
</dbReference>
<dbReference type="EMBL" id="HACM01006927">
    <property type="protein sequence ID" value="CRZ07369.1"/>
    <property type="molecule type" value="Transcribed_RNA"/>
</dbReference>
<organism evidence="2">
    <name type="scientific">Spongospora subterranea</name>
    <dbReference type="NCBI Taxonomy" id="70186"/>
    <lineage>
        <taxon>Eukaryota</taxon>
        <taxon>Sar</taxon>
        <taxon>Rhizaria</taxon>
        <taxon>Endomyxa</taxon>
        <taxon>Phytomyxea</taxon>
        <taxon>Plasmodiophorida</taxon>
        <taxon>Plasmodiophoridae</taxon>
        <taxon>Spongospora</taxon>
    </lineage>
</organism>
<evidence type="ECO:0000256" key="1">
    <source>
        <dbReference type="SAM" id="MobiDB-lite"/>
    </source>
</evidence>
<dbReference type="Gene3D" id="3.10.10.10">
    <property type="entry name" value="HIV Type 1 Reverse Transcriptase, subunit A, domain 1"/>
    <property type="match status" value="1"/>
</dbReference>
<dbReference type="SUPFAM" id="SSF56672">
    <property type="entry name" value="DNA/RNA polymerases"/>
    <property type="match status" value="1"/>
</dbReference>
<evidence type="ECO:0000313" key="2">
    <source>
        <dbReference type="EMBL" id="CRZ07369.1"/>
    </source>
</evidence>
<protein>
    <submittedName>
        <fullName evidence="2">Uncharacterized protein</fullName>
    </submittedName>
</protein>
<dbReference type="AlphaFoldDB" id="A0A0H5RFF4"/>